<keyword evidence="10" id="KW-0594">Phospholipid biosynthesis</keyword>
<evidence type="ECO:0000256" key="7">
    <source>
        <dbReference type="ARBA" id="ARBA00022989"/>
    </source>
</evidence>
<evidence type="ECO:0000256" key="10">
    <source>
        <dbReference type="ARBA" id="ARBA00023209"/>
    </source>
</evidence>
<evidence type="ECO:0000256" key="9">
    <source>
        <dbReference type="ARBA" id="ARBA00023136"/>
    </source>
</evidence>
<evidence type="ECO:0000256" key="4">
    <source>
        <dbReference type="ARBA" id="ARBA00022679"/>
    </source>
</evidence>
<dbReference type="GO" id="GO:0008808">
    <property type="term" value="F:cardiolipin synthase activity"/>
    <property type="evidence" value="ECO:0007669"/>
    <property type="project" value="UniProtKB-UniRule"/>
</dbReference>
<feature type="domain" description="PLD phosphodiesterase" evidence="13">
    <location>
        <begin position="393"/>
        <end position="420"/>
    </location>
</feature>
<keyword evidence="2" id="KW-1003">Cell membrane</keyword>
<keyword evidence="15" id="KW-1185">Reference proteome</keyword>
<dbReference type="Proteomes" id="UP000955338">
    <property type="component" value="Chromosome"/>
</dbReference>
<dbReference type="CDD" id="cd09152">
    <property type="entry name" value="PLDc_EcCLS_like_1"/>
    <property type="match status" value="1"/>
</dbReference>
<dbReference type="NCBIfam" id="TIGR04265">
    <property type="entry name" value="bac_cardiolipin"/>
    <property type="match status" value="1"/>
</dbReference>
<dbReference type="CDD" id="cd09158">
    <property type="entry name" value="PLDc_EcCLS_like_2"/>
    <property type="match status" value="1"/>
</dbReference>
<accession>A0A8D4IWQ3</accession>
<dbReference type="Gene3D" id="3.30.870.10">
    <property type="entry name" value="Endonuclease Chain A"/>
    <property type="match status" value="2"/>
</dbReference>
<dbReference type="InterPro" id="IPR022924">
    <property type="entry name" value="Cardiolipin_synthase"/>
</dbReference>
<evidence type="ECO:0000256" key="1">
    <source>
        <dbReference type="ARBA" id="ARBA00004651"/>
    </source>
</evidence>
<dbReference type="InterPro" id="IPR001736">
    <property type="entry name" value="PLipase_D/transphosphatidylase"/>
</dbReference>
<keyword evidence="9" id="KW-0472">Membrane</keyword>
<dbReference type="EMBL" id="CP022011">
    <property type="protein sequence ID" value="QDJ14582.1"/>
    <property type="molecule type" value="Genomic_DNA"/>
</dbReference>
<dbReference type="EC" id="2.7.8.-" evidence="12"/>
<evidence type="ECO:0000313" key="15">
    <source>
        <dbReference type="Proteomes" id="UP000955338"/>
    </source>
</evidence>
<evidence type="ECO:0000256" key="5">
    <source>
        <dbReference type="ARBA" id="ARBA00022692"/>
    </source>
</evidence>
<proteinExistence type="predicted"/>
<keyword evidence="3" id="KW-0444">Lipid biosynthesis</keyword>
<keyword evidence="4" id="KW-0808">Transferase</keyword>
<keyword evidence="6" id="KW-0677">Repeat</keyword>
<evidence type="ECO:0000256" key="11">
    <source>
        <dbReference type="ARBA" id="ARBA00023264"/>
    </source>
</evidence>
<dbReference type="Pfam" id="PF13396">
    <property type="entry name" value="PLDc_N"/>
    <property type="match status" value="1"/>
</dbReference>
<evidence type="ECO:0000256" key="2">
    <source>
        <dbReference type="ARBA" id="ARBA00022475"/>
    </source>
</evidence>
<dbReference type="GO" id="GO:0032049">
    <property type="term" value="P:cardiolipin biosynthetic process"/>
    <property type="evidence" value="ECO:0007669"/>
    <property type="project" value="UniProtKB-UniRule"/>
</dbReference>
<keyword evidence="11" id="KW-1208">Phospholipid metabolism</keyword>
<dbReference type="PANTHER" id="PTHR21248">
    <property type="entry name" value="CARDIOLIPIN SYNTHASE"/>
    <property type="match status" value="1"/>
</dbReference>
<keyword evidence="8" id="KW-0443">Lipid metabolism</keyword>
<evidence type="ECO:0000256" key="6">
    <source>
        <dbReference type="ARBA" id="ARBA00022737"/>
    </source>
</evidence>
<evidence type="ECO:0000256" key="8">
    <source>
        <dbReference type="ARBA" id="ARBA00023098"/>
    </source>
</evidence>
<dbReference type="Pfam" id="PF13091">
    <property type="entry name" value="PLDc_2"/>
    <property type="match status" value="2"/>
</dbReference>
<evidence type="ECO:0000256" key="12">
    <source>
        <dbReference type="NCBIfam" id="TIGR04265"/>
    </source>
</evidence>
<dbReference type="GO" id="GO:0005886">
    <property type="term" value="C:plasma membrane"/>
    <property type="evidence" value="ECO:0007669"/>
    <property type="project" value="UniProtKB-SubCell"/>
</dbReference>
<name>A0A8D4IWQ3_9PAST</name>
<comment type="subcellular location">
    <subcellularLocation>
        <location evidence="1">Cell membrane</location>
        <topology evidence="1">Multi-pass membrane protein</topology>
    </subcellularLocation>
</comment>
<keyword evidence="5" id="KW-0812">Transmembrane</keyword>
<keyword evidence="7" id="KW-1133">Transmembrane helix</keyword>
<dbReference type="AlphaFoldDB" id="A0A8D4IWQ3"/>
<dbReference type="PROSITE" id="PS50035">
    <property type="entry name" value="PLD"/>
    <property type="match status" value="2"/>
</dbReference>
<evidence type="ECO:0000313" key="14">
    <source>
        <dbReference type="EMBL" id="QDJ14582.1"/>
    </source>
</evidence>
<dbReference type="PANTHER" id="PTHR21248:SF22">
    <property type="entry name" value="PHOSPHOLIPASE D"/>
    <property type="match status" value="1"/>
</dbReference>
<feature type="domain" description="PLD phosphodiesterase" evidence="13">
    <location>
        <begin position="215"/>
        <end position="242"/>
    </location>
</feature>
<dbReference type="InterPro" id="IPR025202">
    <property type="entry name" value="PLD-like_dom"/>
</dbReference>
<dbReference type="SMART" id="SM00155">
    <property type="entry name" value="PLDc"/>
    <property type="match status" value="2"/>
</dbReference>
<dbReference type="RefSeq" id="WP_261920885.1">
    <property type="nucleotide sequence ID" value="NZ_CP022011.1"/>
</dbReference>
<protein>
    <recommendedName>
        <fullName evidence="12">Cardiolipin synthase</fullName>
        <ecNumber evidence="12">2.7.8.-</ecNumber>
    </recommendedName>
</protein>
<gene>
    <name evidence="14" type="primary">cls</name>
    <name evidence="14" type="ORF">CEP48_03735</name>
</gene>
<evidence type="ECO:0000259" key="13">
    <source>
        <dbReference type="PROSITE" id="PS50035"/>
    </source>
</evidence>
<dbReference type="SUPFAM" id="SSF56024">
    <property type="entry name" value="Phospholipase D/nuclease"/>
    <property type="match status" value="2"/>
</dbReference>
<organism evidence="14 15">
    <name type="scientific">Mergibacter septicus</name>
    <dbReference type="NCBI Taxonomy" id="221402"/>
    <lineage>
        <taxon>Bacteria</taxon>
        <taxon>Pseudomonadati</taxon>
        <taxon>Pseudomonadota</taxon>
        <taxon>Gammaproteobacteria</taxon>
        <taxon>Pasteurellales</taxon>
        <taxon>Pasteurellaceae</taxon>
        <taxon>Mergibacter</taxon>
    </lineage>
</organism>
<dbReference type="InterPro" id="IPR027379">
    <property type="entry name" value="CLS_N"/>
</dbReference>
<sequence length="480" mass="54541">MLLIILHICLIILFTARILWRNDLDPIARLAWFAVLMLLPYIGIAIYWLFGENNIGKEASAKYKALFQQFKQRYPTLISTTNYSPAQKLIELPYQPAFNYASSINGFHTLSGNSAELMPDAQLARQRLIKDIQQAKDSVHILYYIWLEDHTGIAVAQALIDAAKRGVTCRVMVDGLGSRLFIKSSYWQQMEQAGIQLAVAFSLKNPLKTILTSRLDLRNHRKITLIDNKIVYCGSQNCADPEFRIKPKFAPWVDILLRFEGEVVQQMQLLFFSDWLVATGENLIPLEFQPQPFEIQDKGILAQVVGDGPTERKNASPQLFATLFSVAREQIILSTPYFVPDPMTIESLCAAALRGIKVTIIFPKYNDSWIVSAASRSHYFALLNAGVTIYEYKLGLLHAKTLTIDNKVSFIGSTNLDLRSFNLNYENNILLQDEKTTTAIYQRQLDYISQSELVTLTQIKNQPIWKQIWQNVIATLGPVL</sequence>
<evidence type="ECO:0000256" key="3">
    <source>
        <dbReference type="ARBA" id="ARBA00022516"/>
    </source>
</evidence>
<reference evidence="14" key="1">
    <citation type="submission" date="2017-06" db="EMBL/GenBank/DDBJ databases">
        <title>Genome sequencing of pathogenic and non-pathogenic strains within Bisgaard taxon 40.</title>
        <authorList>
            <person name="Ladner J.T."/>
            <person name="Lovett S.P."/>
            <person name="Koroleva G."/>
            <person name="Lorch J.M."/>
        </authorList>
    </citation>
    <scope>NUCLEOTIDE SEQUENCE</scope>
    <source>
        <strain evidence="14">27576-1-I1</strain>
    </source>
</reference>